<dbReference type="InterPro" id="IPR023090">
    <property type="entry name" value="UPF0702_alpha/beta_dom_sf"/>
</dbReference>
<keyword evidence="10" id="KW-1185">Reference proteome</keyword>
<organism evidence="9 10">
    <name type="scientific">Mucilaginibacter terrae</name>
    <dbReference type="NCBI Taxonomy" id="1955052"/>
    <lineage>
        <taxon>Bacteria</taxon>
        <taxon>Pseudomonadati</taxon>
        <taxon>Bacteroidota</taxon>
        <taxon>Sphingobacteriia</taxon>
        <taxon>Sphingobacteriales</taxon>
        <taxon>Sphingobacteriaceae</taxon>
        <taxon>Mucilaginibacter</taxon>
    </lineage>
</organism>
<evidence type="ECO:0000256" key="3">
    <source>
        <dbReference type="ARBA" id="ARBA00022475"/>
    </source>
</evidence>
<evidence type="ECO:0000256" key="6">
    <source>
        <dbReference type="ARBA" id="ARBA00023136"/>
    </source>
</evidence>
<name>A0ABU3GTZ0_9SPHI</name>
<gene>
    <name evidence="9" type="ORF">QE417_002319</name>
</gene>
<evidence type="ECO:0000256" key="4">
    <source>
        <dbReference type="ARBA" id="ARBA00022692"/>
    </source>
</evidence>
<comment type="similarity">
    <text evidence="2">Belongs to the UPF0702 family.</text>
</comment>
<protein>
    <submittedName>
        <fullName evidence="9">Uncharacterized membrane protein YcaP (DUF421 family)</fullName>
    </submittedName>
</protein>
<keyword evidence="3" id="KW-1003">Cell membrane</keyword>
<dbReference type="Gene3D" id="3.30.240.20">
    <property type="entry name" value="bsu07140 like domains"/>
    <property type="match status" value="1"/>
</dbReference>
<feature type="transmembrane region" description="Helical" evidence="7">
    <location>
        <begin position="15"/>
        <end position="34"/>
    </location>
</feature>
<evidence type="ECO:0000313" key="9">
    <source>
        <dbReference type="EMBL" id="MDT3403247.1"/>
    </source>
</evidence>
<evidence type="ECO:0000256" key="7">
    <source>
        <dbReference type="SAM" id="Phobius"/>
    </source>
</evidence>
<comment type="caution">
    <text evidence="9">The sequence shown here is derived from an EMBL/GenBank/DDBJ whole genome shotgun (WGS) entry which is preliminary data.</text>
</comment>
<evidence type="ECO:0000256" key="1">
    <source>
        <dbReference type="ARBA" id="ARBA00004651"/>
    </source>
</evidence>
<dbReference type="InterPro" id="IPR007353">
    <property type="entry name" value="DUF421"/>
</dbReference>
<dbReference type="Pfam" id="PF04239">
    <property type="entry name" value="DUF421"/>
    <property type="match status" value="1"/>
</dbReference>
<dbReference type="EMBL" id="JAVLVU010000001">
    <property type="protein sequence ID" value="MDT3403247.1"/>
    <property type="molecule type" value="Genomic_DNA"/>
</dbReference>
<feature type="transmembrane region" description="Helical" evidence="7">
    <location>
        <begin position="70"/>
        <end position="92"/>
    </location>
</feature>
<dbReference type="PANTHER" id="PTHR34582">
    <property type="entry name" value="UPF0702 TRANSMEMBRANE PROTEIN YCAP"/>
    <property type="match status" value="1"/>
</dbReference>
<dbReference type="RefSeq" id="WP_311950074.1">
    <property type="nucleotide sequence ID" value="NZ_JAVLVU010000001.1"/>
</dbReference>
<evidence type="ECO:0000256" key="2">
    <source>
        <dbReference type="ARBA" id="ARBA00006448"/>
    </source>
</evidence>
<comment type="subcellular location">
    <subcellularLocation>
        <location evidence="1">Cell membrane</location>
        <topology evidence="1">Multi-pass membrane protein</topology>
    </subcellularLocation>
</comment>
<feature type="domain" description="YetF C-terminal" evidence="8">
    <location>
        <begin position="93"/>
        <end position="161"/>
    </location>
</feature>
<evidence type="ECO:0000256" key="5">
    <source>
        <dbReference type="ARBA" id="ARBA00022989"/>
    </source>
</evidence>
<keyword evidence="5 7" id="KW-1133">Transmembrane helix</keyword>
<reference evidence="10" key="1">
    <citation type="submission" date="2023-07" db="EMBL/GenBank/DDBJ databases">
        <title>Functional and genomic diversity of the sorghum phyllosphere microbiome.</title>
        <authorList>
            <person name="Shade A."/>
        </authorList>
    </citation>
    <scope>NUCLEOTIDE SEQUENCE [LARGE SCALE GENOMIC DNA]</scope>
    <source>
        <strain evidence="10">SORGH_AS_0422</strain>
    </source>
</reference>
<evidence type="ECO:0000259" key="8">
    <source>
        <dbReference type="Pfam" id="PF04239"/>
    </source>
</evidence>
<proteinExistence type="inferred from homology"/>
<dbReference type="PANTHER" id="PTHR34582:SF6">
    <property type="entry name" value="UPF0702 TRANSMEMBRANE PROTEIN YCAP"/>
    <property type="match status" value="1"/>
</dbReference>
<keyword evidence="4 7" id="KW-0812">Transmembrane</keyword>
<keyword evidence="6 7" id="KW-0472">Membrane</keyword>
<feature type="transmembrane region" description="Helical" evidence="7">
    <location>
        <begin position="46"/>
        <end position="64"/>
    </location>
</feature>
<accession>A0ABU3GTZ0</accession>
<evidence type="ECO:0000313" key="10">
    <source>
        <dbReference type="Proteomes" id="UP001258315"/>
    </source>
</evidence>
<dbReference type="Proteomes" id="UP001258315">
    <property type="component" value="Unassembled WGS sequence"/>
</dbReference>
<sequence length="162" mass="18111">MKLIQDAFGSGQDLAMLQMCIRAVVVFFMALIMVRISGRRTFGKRTAFDNTLVIILGAVLSRAIVGASPFWATICSGFLLVVLHRLLAYACIKSSFLDRHLKGMSMPLYQNGKLNKHNLTRSLLTERDIMSDVRSKGNATKLEEVHEIYMESNGEVSVIRNT</sequence>